<dbReference type="InterPro" id="IPR002559">
    <property type="entry name" value="Transposase_11"/>
</dbReference>
<organism evidence="3 4">
    <name type="scientific">Xanthomonas translucens pv. translucens DSM 18974</name>
    <dbReference type="NCBI Taxonomy" id="1261556"/>
    <lineage>
        <taxon>Bacteria</taxon>
        <taxon>Pseudomonadati</taxon>
        <taxon>Pseudomonadota</taxon>
        <taxon>Gammaproteobacteria</taxon>
        <taxon>Lysobacterales</taxon>
        <taxon>Lysobacteraceae</taxon>
        <taxon>Xanthomonas</taxon>
        <taxon>Xanthomonas translucens group</taxon>
    </lineage>
</organism>
<dbReference type="AlphaFoldDB" id="A0A1C3TIZ3"/>
<evidence type="ECO:0000259" key="2">
    <source>
        <dbReference type="Pfam" id="PF01609"/>
    </source>
</evidence>
<reference evidence="4" key="1">
    <citation type="submission" date="2016-07" db="EMBL/GenBank/DDBJ databases">
        <authorList>
            <person name="Jaenicke Sebastian"/>
        </authorList>
    </citation>
    <scope>NUCLEOTIDE SEQUENCE [LARGE SCALE GENOMIC DNA]</scope>
</reference>
<gene>
    <name evidence="3" type="ORF">BN444_03521</name>
</gene>
<dbReference type="PANTHER" id="PTHR35404">
    <property type="entry name" value="TRANSPOSASE OF TN10"/>
    <property type="match status" value="1"/>
</dbReference>
<protein>
    <submittedName>
        <fullName evidence="3">Putative transposase</fullName>
    </submittedName>
</protein>
<dbReference type="PANTHER" id="PTHR35404:SF8">
    <property type="entry name" value="TRANSPOSASE OF TN10"/>
    <property type="match status" value="1"/>
</dbReference>
<dbReference type="GO" id="GO:0003677">
    <property type="term" value="F:DNA binding"/>
    <property type="evidence" value="ECO:0007669"/>
    <property type="project" value="InterPro"/>
</dbReference>
<accession>A0A1C3TIZ3</accession>
<dbReference type="SUPFAM" id="SSF53098">
    <property type="entry name" value="Ribonuclease H-like"/>
    <property type="match status" value="1"/>
</dbReference>
<feature type="region of interest" description="Disordered" evidence="1">
    <location>
        <begin position="74"/>
        <end position="93"/>
    </location>
</feature>
<dbReference type="InterPro" id="IPR012337">
    <property type="entry name" value="RNaseH-like_sf"/>
</dbReference>
<feature type="compositionally biased region" description="Basic residues" evidence="1">
    <location>
        <begin position="74"/>
        <end position="91"/>
    </location>
</feature>
<dbReference type="GO" id="GO:0004803">
    <property type="term" value="F:transposase activity"/>
    <property type="evidence" value="ECO:0007669"/>
    <property type="project" value="InterPro"/>
</dbReference>
<dbReference type="RefSeq" id="WP_003480414.1">
    <property type="nucleotide sequence ID" value="NZ_LT604072.1"/>
</dbReference>
<proteinExistence type="predicted"/>
<name>A0A1C3TIZ3_XANCT</name>
<feature type="domain" description="Transposase IS4-like" evidence="2">
    <location>
        <begin position="71"/>
        <end position="147"/>
    </location>
</feature>
<dbReference type="PATRIC" id="fig|1261556.5.peg.355"/>
<dbReference type="GO" id="GO:0006313">
    <property type="term" value="P:DNA transposition"/>
    <property type="evidence" value="ECO:0007669"/>
    <property type="project" value="InterPro"/>
</dbReference>
<evidence type="ECO:0000313" key="4">
    <source>
        <dbReference type="Proteomes" id="UP000093071"/>
    </source>
</evidence>
<dbReference type="Proteomes" id="UP000093071">
    <property type="component" value="Chromosome I"/>
</dbReference>
<evidence type="ECO:0000313" key="3">
    <source>
        <dbReference type="EMBL" id="SCB03158.1"/>
    </source>
</evidence>
<dbReference type="Pfam" id="PF01609">
    <property type="entry name" value="DDE_Tnp_1"/>
    <property type="match status" value="1"/>
</dbReference>
<sequence length="153" mass="18007">MSSPWPWWITRLRHRTLVKPVKIPDRVDQWVPCRALYALTQVGKARDLGVCEVVRNEPIQARLVLHAYQARGRRHMTRKGERRRGKQSRQHAQREAEPWLLRVCQQISKVSAGQVVAIYRWRMQIELGFRDSRQGDAGRLRCCHEDRGFARSS</sequence>
<dbReference type="EMBL" id="LT604072">
    <property type="protein sequence ID" value="SCB03158.1"/>
    <property type="molecule type" value="Genomic_DNA"/>
</dbReference>
<evidence type="ECO:0000256" key="1">
    <source>
        <dbReference type="SAM" id="MobiDB-lite"/>
    </source>
</evidence>